<name>A0A381YLJ4_9ZZZZ</name>
<dbReference type="Pfam" id="PF08421">
    <property type="entry name" value="Methyltransf_13"/>
    <property type="match status" value="1"/>
</dbReference>
<dbReference type="PANTHER" id="PTHR43861">
    <property type="entry name" value="TRANS-ACONITATE 2-METHYLTRANSFERASE-RELATED"/>
    <property type="match status" value="1"/>
</dbReference>
<dbReference type="Gene3D" id="6.20.50.110">
    <property type="entry name" value="Methyltransferase, zinc-binding domain"/>
    <property type="match status" value="1"/>
</dbReference>
<protein>
    <recommendedName>
        <fullName evidence="4">C-methyltransferase domain-containing protein</fullName>
    </recommendedName>
</protein>
<dbReference type="EMBL" id="UINC01018434">
    <property type="protein sequence ID" value="SVA77431.1"/>
    <property type="molecule type" value="Genomic_DNA"/>
</dbReference>
<evidence type="ECO:0000313" key="3">
    <source>
        <dbReference type="EMBL" id="SVA77431.1"/>
    </source>
</evidence>
<feature type="domain" description="C-methyltransferase" evidence="2">
    <location>
        <begin position="248"/>
        <end position="401"/>
    </location>
</feature>
<dbReference type="InterPro" id="IPR038576">
    <property type="entry name" value="Methyltransf_Zn-bd_dom_put_sf"/>
</dbReference>
<dbReference type="PANTHER" id="PTHR43861:SF5">
    <property type="entry name" value="BLL5978 PROTEIN"/>
    <property type="match status" value="1"/>
</dbReference>
<dbReference type="Pfam" id="PF08484">
    <property type="entry name" value="Methyltransf_14"/>
    <property type="match status" value="1"/>
</dbReference>
<dbReference type="SUPFAM" id="SSF53335">
    <property type="entry name" value="S-adenosyl-L-methionine-dependent methyltransferases"/>
    <property type="match status" value="1"/>
</dbReference>
<reference evidence="3" key="1">
    <citation type="submission" date="2018-05" db="EMBL/GenBank/DDBJ databases">
        <authorList>
            <person name="Lanie J.A."/>
            <person name="Ng W.-L."/>
            <person name="Kazmierczak K.M."/>
            <person name="Andrzejewski T.M."/>
            <person name="Davidsen T.M."/>
            <person name="Wayne K.J."/>
            <person name="Tettelin H."/>
            <person name="Glass J.I."/>
            <person name="Rusch D."/>
            <person name="Podicherti R."/>
            <person name="Tsui H.-C.T."/>
            <person name="Winkler M.E."/>
        </authorList>
    </citation>
    <scope>NUCLEOTIDE SEQUENCE</scope>
</reference>
<evidence type="ECO:0000259" key="2">
    <source>
        <dbReference type="Pfam" id="PF08484"/>
    </source>
</evidence>
<accession>A0A381YLJ4</accession>
<organism evidence="3">
    <name type="scientific">marine metagenome</name>
    <dbReference type="NCBI Taxonomy" id="408172"/>
    <lineage>
        <taxon>unclassified sequences</taxon>
        <taxon>metagenomes</taxon>
        <taxon>ecological metagenomes</taxon>
    </lineage>
</organism>
<dbReference type="CDD" id="cd02440">
    <property type="entry name" value="AdoMet_MTases"/>
    <property type="match status" value="1"/>
</dbReference>
<gene>
    <name evidence="3" type="ORF">METZ01_LOCUS130285</name>
</gene>
<proteinExistence type="predicted"/>
<dbReference type="Pfam" id="PF13489">
    <property type="entry name" value="Methyltransf_23"/>
    <property type="match status" value="1"/>
</dbReference>
<dbReference type="InterPro" id="IPR013691">
    <property type="entry name" value="MeTrfase_14"/>
</dbReference>
<dbReference type="AlphaFoldDB" id="A0A381YLJ4"/>
<dbReference type="InterPro" id="IPR013630">
    <property type="entry name" value="Methyltransf_Zn-bd_dom_put"/>
</dbReference>
<dbReference type="Gene3D" id="3.40.50.720">
    <property type="entry name" value="NAD(P)-binding Rossmann-like Domain"/>
    <property type="match status" value="1"/>
</dbReference>
<evidence type="ECO:0008006" key="4">
    <source>
        <dbReference type="Google" id="ProtNLM"/>
    </source>
</evidence>
<sequence length="407" mass="45813">MSEIFETISACRVCNSRKIEEVLDLGNQPPANSLHKNNLDMPPLVPLRLLFCNDCSAVQLGETVDPEYLFNEYVWVTGTSSTAEIYSKEFTKNALTVSGLSKPSVLEIASNDGTFLKCFQHEGCEILGVDPAKNIADKAIKNGIPTKSEFFTSDLALSLVESNGNYDIVFARNVIPHVKAIHSIIEGINILMSEESTGIIEFHEAGLILKELHYDSIYHEHLFYFSLKTISHLLEMYDLFVFDIMPSPISGGSWVIYFSKVKKTKTKKLNEVEASEEKLGINNINTWKKFSRKVEEHSDQLKRMLPVGQKIMAYGASARSSTLLNYCGIDSRNLIAIVDKNPLKHNLLSPGTEIPIISYQEGLDILKTEDNLFLLAWNFEKEIIRDLKQDGYKGEFIVPLPNDPRKV</sequence>
<feature type="domain" description="Methyltransferase putative zinc binding" evidence="1">
    <location>
        <begin position="11"/>
        <end position="70"/>
    </location>
</feature>
<evidence type="ECO:0000259" key="1">
    <source>
        <dbReference type="Pfam" id="PF08421"/>
    </source>
</evidence>
<dbReference type="Gene3D" id="3.40.50.150">
    <property type="entry name" value="Vaccinia Virus protein VP39"/>
    <property type="match status" value="1"/>
</dbReference>
<dbReference type="InterPro" id="IPR029063">
    <property type="entry name" value="SAM-dependent_MTases_sf"/>
</dbReference>